<dbReference type="Proteomes" id="UP000564496">
    <property type="component" value="Unassembled WGS sequence"/>
</dbReference>
<gene>
    <name evidence="2" type="ORF">BJ988_002696</name>
</gene>
<protein>
    <submittedName>
        <fullName evidence="2">Uncharacterized protein</fullName>
    </submittedName>
</protein>
<accession>A0A7Z0ISR5</accession>
<sequence length="191" mass="21455">MKSPALEVAERILHATGLELSLRAHIDFTQRAMPGVEAFWVPNMLWNVGPPTCFVILHVPDMVNHTSQTDWDLSDRTDRARAYEILIRWGLPHSMLRWLDGALLVDLWDELDLPDEIRVSWTPAIVRATPTKTVDIFDLGFTRGLGPDGTETAQIRGYEPLPPTVSPTDSPTEPPSHAKRRVDPVNGHPWG</sequence>
<proteinExistence type="predicted"/>
<feature type="region of interest" description="Disordered" evidence="1">
    <location>
        <begin position="147"/>
        <end position="191"/>
    </location>
</feature>
<dbReference type="AlphaFoldDB" id="A0A7Z0ISR5"/>
<evidence type="ECO:0000256" key="1">
    <source>
        <dbReference type="SAM" id="MobiDB-lite"/>
    </source>
</evidence>
<name>A0A7Z0ISR5_9ACTN</name>
<comment type="caution">
    <text evidence="2">The sequence shown here is derived from an EMBL/GenBank/DDBJ whole genome shotgun (WGS) entry which is preliminary data.</text>
</comment>
<evidence type="ECO:0000313" key="3">
    <source>
        <dbReference type="Proteomes" id="UP000564496"/>
    </source>
</evidence>
<keyword evidence="3" id="KW-1185">Reference proteome</keyword>
<organism evidence="2 3">
    <name type="scientific">Nocardioides panzhihuensis</name>
    <dbReference type="NCBI Taxonomy" id="860243"/>
    <lineage>
        <taxon>Bacteria</taxon>
        <taxon>Bacillati</taxon>
        <taxon>Actinomycetota</taxon>
        <taxon>Actinomycetes</taxon>
        <taxon>Propionibacteriales</taxon>
        <taxon>Nocardioidaceae</taxon>
        <taxon>Nocardioides</taxon>
    </lineage>
</organism>
<evidence type="ECO:0000313" key="2">
    <source>
        <dbReference type="EMBL" id="NYI78048.1"/>
    </source>
</evidence>
<dbReference type="EMBL" id="JACBZR010000001">
    <property type="protein sequence ID" value="NYI78048.1"/>
    <property type="molecule type" value="Genomic_DNA"/>
</dbReference>
<reference evidence="2 3" key="1">
    <citation type="submission" date="2020-07" db="EMBL/GenBank/DDBJ databases">
        <title>Sequencing the genomes of 1000 actinobacteria strains.</title>
        <authorList>
            <person name="Klenk H.-P."/>
        </authorList>
    </citation>
    <scope>NUCLEOTIDE SEQUENCE [LARGE SCALE GENOMIC DNA]</scope>
    <source>
        <strain evidence="2 3">DSM 26487</strain>
    </source>
</reference>